<proteinExistence type="predicted"/>
<protein>
    <submittedName>
        <fullName evidence="2">NDP-hexose 2,3-dehydratase family protein</fullName>
    </submittedName>
</protein>
<dbReference type="Proteomes" id="UP001596208">
    <property type="component" value="Unassembled WGS sequence"/>
</dbReference>
<evidence type="ECO:0000259" key="1">
    <source>
        <dbReference type="Pfam" id="PF03559"/>
    </source>
</evidence>
<dbReference type="InterPro" id="IPR005212">
    <property type="entry name" value="EvaA-like"/>
</dbReference>
<dbReference type="Pfam" id="PF03559">
    <property type="entry name" value="Hexose_dehydrat"/>
    <property type="match status" value="2"/>
</dbReference>
<comment type="caution">
    <text evidence="2">The sequence shown here is derived from an EMBL/GenBank/DDBJ whole genome shotgun (WGS) entry which is preliminary data.</text>
</comment>
<sequence length="501" mass="55387">MTHALPGSADALTKPETRSAAGIARSIREADRAVSSLREFHAWFAAYVERESSEIRRIPFNKLKGWRFEEPHGNLVHESGKFFSVQGLRFRNASGAVPEWDQPIINQPEVGVLGILVKEFDGIPHCLMQAKMEPGNHNKVQISPTVQATRSNYTRVHGGRPVPYLDFFRNASRHQVLADVLQSEQGSWFYRKRNRNIIVATSDDVELLDGFYWLSVGQLHALLSVDDLVNMDSRSVMACFPLTSPSPSGPWAFDGAPAAPWPVEDASIGSALARSLDPGYGALHSPGSVRNWFTGARGGFTGEAHLVDLGSVRNWQRSEDRISHDRGVFFDVMAVDVRTGSREVASWTQPMIEARGQGVAAFLVQRIGGVLHVLVRVGSEPGFMDAVELAPTVQCTPENYAVLPSEAAPPFLDEVLHAPADAVHFDTVLSEEGGRFFHTRSRYLIVELRAERELVEPDDFRWLTVHQLSDLVQHSNYLNIQARTLLACLHSLLGPAGGECT</sequence>
<dbReference type="RefSeq" id="WP_079122290.1">
    <property type="nucleotide sequence ID" value="NZ_JBHSKI010000014.1"/>
</dbReference>
<gene>
    <name evidence="2" type="ORF">ACFPRK_26475</name>
</gene>
<dbReference type="InterPro" id="IPR038153">
    <property type="entry name" value="EvaA-like_sf"/>
</dbReference>
<organism evidence="2 3">
    <name type="scientific">Streptomyces mutomycini</name>
    <dbReference type="NCBI Taxonomy" id="284036"/>
    <lineage>
        <taxon>Bacteria</taxon>
        <taxon>Bacillati</taxon>
        <taxon>Actinomycetota</taxon>
        <taxon>Actinomycetes</taxon>
        <taxon>Kitasatosporales</taxon>
        <taxon>Streptomycetaceae</taxon>
        <taxon>Streptomyces</taxon>
    </lineage>
</organism>
<reference evidence="3" key="1">
    <citation type="journal article" date="2019" name="Int. J. Syst. Evol. Microbiol.">
        <title>The Global Catalogue of Microorganisms (GCM) 10K type strain sequencing project: providing services to taxonomists for standard genome sequencing and annotation.</title>
        <authorList>
            <consortium name="The Broad Institute Genomics Platform"/>
            <consortium name="The Broad Institute Genome Sequencing Center for Infectious Disease"/>
            <person name="Wu L."/>
            <person name="Ma J."/>
        </authorList>
    </citation>
    <scope>NUCLEOTIDE SEQUENCE [LARGE SCALE GENOMIC DNA]</scope>
    <source>
        <strain evidence="3">CGMCC 4.1721</strain>
    </source>
</reference>
<accession>A0ABW0BAX3</accession>
<dbReference type="EMBL" id="JBHSKI010000014">
    <property type="protein sequence ID" value="MFC5174107.1"/>
    <property type="molecule type" value="Genomic_DNA"/>
</dbReference>
<name>A0ABW0BAX3_9ACTN</name>
<keyword evidence="3" id="KW-1185">Reference proteome</keyword>
<feature type="domain" description="dTDP-4-dehydro-6-deoxy-alpha-D-glucopyranose 2,3-dehydratase" evidence="1">
    <location>
        <begin position="38"/>
        <end position="239"/>
    </location>
</feature>
<dbReference type="Gene3D" id="3.90.79.40">
    <property type="entry name" value="EvaA sugar 2,3-dehydratase subunit"/>
    <property type="match status" value="2"/>
</dbReference>
<feature type="domain" description="dTDP-4-dehydro-6-deoxy-alpha-D-glucopyranose 2,3-dehydratase" evidence="1">
    <location>
        <begin position="289"/>
        <end position="489"/>
    </location>
</feature>
<evidence type="ECO:0000313" key="2">
    <source>
        <dbReference type="EMBL" id="MFC5174107.1"/>
    </source>
</evidence>
<evidence type="ECO:0000313" key="3">
    <source>
        <dbReference type="Proteomes" id="UP001596208"/>
    </source>
</evidence>